<dbReference type="Proteomes" id="UP000245639">
    <property type="component" value="Unassembled WGS sequence"/>
</dbReference>
<comment type="caution">
    <text evidence="1">The sequence shown here is derived from an EMBL/GenBank/DDBJ whole genome shotgun (WGS) entry which is preliminary data.</text>
</comment>
<evidence type="ECO:0000313" key="1">
    <source>
        <dbReference type="EMBL" id="PVZ03467.1"/>
    </source>
</evidence>
<keyword evidence="2" id="KW-1185">Reference proteome</keyword>
<sequence length="285" mass="30508">MTDEQPAEGAETLIGRCRDLLENRPDAVIAGPTAAALWIDALGGIPPGDDREAHLELVPALAVAPLEMVVPGRGARPAPGTRVRADRLDAGETREVQIGGGTVRLTSPVRTAFDLARGLPLDEAVTVVDAIAARHAVRPDDLRRMAHHHPGVRGRRAVFPVADRVDHGSTSPARTRVRLVLRRGGVDAPLAGRAIVDRHGALAGLLDLAWLDDGCGLQVGRTRPEALARTGRLGELGWFVQLIPDEGPADWLVHQARGLLARRRGRVPPPLAVAFARRPRRPSGR</sequence>
<dbReference type="RefSeq" id="WP_116710898.1">
    <property type="nucleotide sequence ID" value="NZ_QEKW01000021.1"/>
</dbReference>
<reference evidence="1 2" key="1">
    <citation type="submission" date="2018-04" db="EMBL/GenBank/DDBJ databases">
        <title>Genomic Encyclopedia of Type Strains, Phase IV (KMG-IV): sequencing the most valuable type-strain genomes for metagenomic binning, comparative biology and taxonomic classification.</title>
        <authorList>
            <person name="Goeker M."/>
        </authorList>
    </citation>
    <scope>NUCLEOTIDE SEQUENCE [LARGE SCALE GENOMIC DNA]</scope>
    <source>
        <strain evidence="1 2">DSM 45771</strain>
    </source>
</reference>
<gene>
    <name evidence="1" type="ORF">C8D89_12168</name>
</gene>
<dbReference type="AlphaFoldDB" id="A0A2U1EU76"/>
<protein>
    <recommendedName>
        <fullName evidence="3">Transcriptional regulator with AbiEi antitoxin domain of type IV toxin-antitoxin system</fullName>
    </recommendedName>
</protein>
<proteinExistence type="predicted"/>
<accession>A0A2U1EU76</accession>
<organism evidence="1 2">
    <name type="scientific">Actinomycetospora cinnamomea</name>
    <dbReference type="NCBI Taxonomy" id="663609"/>
    <lineage>
        <taxon>Bacteria</taxon>
        <taxon>Bacillati</taxon>
        <taxon>Actinomycetota</taxon>
        <taxon>Actinomycetes</taxon>
        <taxon>Pseudonocardiales</taxon>
        <taxon>Pseudonocardiaceae</taxon>
        <taxon>Actinomycetospora</taxon>
    </lineage>
</organism>
<dbReference type="OrthoDB" id="3566910at2"/>
<dbReference type="EMBL" id="QEKW01000021">
    <property type="protein sequence ID" value="PVZ03467.1"/>
    <property type="molecule type" value="Genomic_DNA"/>
</dbReference>
<name>A0A2U1EU76_9PSEU</name>
<evidence type="ECO:0000313" key="2">
    <source>
        <dbReference type="Proteomes" id="UP000245639"/>
    </source>
</evidence>
<evidence type="ECO:0008006" key="3">
    <source>
        <dbReference type="Google" id="ProtNLM"/>
    </source>
</evidence>